<feature type="non-terminal residue" evidence="1">
    <location>
        <position position="1"/>
    </location>
</feature>
<proteinExistence type="predicted"/>
<accession>A0A1B7MNT8</accession>
<dbReference type="OrthoDB" id="3211671at2759"/>
<dbReference type="STRING" id="1314800.A0A1B7MNT8"/>
<reference evidence="1 2" key="1">
    <citation type="submission" date="2016-06" db="EMBL/GenBank/DDBJ databases">
        <title>Comparative genomics of the ectomycorrhizal sister species Rhizopogon vinicolor and Rhizopogon vesiculosus (Basidiomycota: Boletales) reveals a divergence of the mating type B locus.</title>
        <authorList>
            <consortium name="DOE Joint Genome Institute"/>
            <person name="Mujic A.B."/>
            <person name="Kuo A."/>
            <person name="Tritt A."/>
            <person name="Lipzen A."/>
            <person name="Chen C."/>
            <person name="Johnson J."/>
            <person name="Sharma A."/>
            <person name="Barry K."/>
            <person name="Grigoriev I.V."/>
            <person name="Spatafora J.W."/>
        </authorList>
    </citation>
    <scope>NUCLEOTIDE SEQUENCE [LARGE SCALE GENOMIC DNA]</scope>
    <source>
        <strain evidence="1 2">AM-OR11-026</strain>
    </source>
</reference>
<evidence type="ECO:0000313" key="1">
    <source>
        <dbReference type="EMBL" id="OAX34259.1"/>
    </source>
</evidence>
<sequence>SFLLDLPSDLKQRGLHPAFHAHLLRPHVPNDDRRFPGRQLKQLAEIGQLEGWSISRIRSHSGQGTAALFEVEYSTGDCVWLPYHEVSRLESLGQYLEALDVPGIQHL</sequence>
<evidence type="ECO:0000313" key="2">
    <source>
        <dbReference type="Proteomes" id="UP000092154"/>
    </source>
</evidence>
<protein>
    <recommendedName>
        <fullName evidence="3">Chromo domain-containing protein</fullName>
    </recommendedName>
</protein>
<dbReference type="AlphaFoldDB" id="A0A1B7MNT8"/>
<dbReference type="InParanoid" id="A0A1B7MNT8"/>
<name>A0A1B7MNT8_9AGAM</name>
<keyword evidence="2" id="KW-1185">Reference proteome</keyword>
<dbReference type="EMBL" id="KV448635">
    <property type="protein sequence ID" value="OAX34259.1"/>
    <property type="molecule type" value="Genomic_DNA"/>
</dbReference>
<gene>
    <name evidence="1" type="ORF">K503DRAFT_662119</name>
</gene>
<evidence type="ECO:0008006" key="3">
    <source>
        <dbReference type="Google" id="ProtNLM"/>
    </source>
</evidence>
<organism evidence="1 2">
    <name type="scientific">Rhizopogon vinicolor AM-OR11-026</name>
    <dbReference type="NCBI Taxonomy" id="1314800"/>
    <lineage>
        <taxon>Eukaryota</taxon>
        <taxon>Fungi</taxon>
        <taxon>Dikarya</taxon>
        <taxon>Basidiomycota</taxon>
        <taxon>Agaricomycotina</taxon>
        <taxon>Agaricomycetes</taxon>
        <taxon>Agaricomycetidae</taxon>
        <taxon>Boletales</taxon>
        <taxon>Suillineae</taxon>
        <taxon>Rhizopogonaceae</taxon>
        <taxon>Rhizopogon</taxon>
    </lineage>
</organism>
<dbReference type="Proteomes" id="UP000092154">
    <property type="component" value="Unassembled WGS sequence"/>
</dbReference>
<feature type="non-terminal residue" evidence="1">
    <location>
        <position position="107"/>
    </location>
</feature>